<sequence length="259" mass="29368">MSFYNKSKKNTGKINKNLTLAQIIEEAATKPEYRALFYERMLKDYIYVLVEQGYTNSELTVGIDPHVPIIALDNGVIPVFTNPDRIYDSGAITQEMDYIKVRGRSFLELTIGNQIIVNPFSKYYKELIPIEISEMLNGSIFTPKHSPVIHTRMNALIGAPEQSPTALLSDLSNMFKSIIAITHAHIGWTFMDQIDTNAHYIIAIETEGELPFSQIAKLTSTICQQHLKADEVIDIVKLEKGGDFSEFFYNQSTPFYSKK</sequence>
<proteinExistence type="predicted"/>
<organism evidence="3 4">
    <name type="scientific">Myroides albus</name>
    <dbReference type="NCBI Taxonomy" id="2562892"/>
    <lineage>
        <taxon>Bacteria</taxon>
        <taxon>Pseudomonadati</taxon>
        <taxon>Bacteroidota</taxon>
        <taxon>Flavobacteriia</taxon>
        <taxon>Flavobacteriales</taxon>
        <taxon>Flavobacteriaceae</taxon>
        <taxon>Myroides</taxon>
    </lineage>
</organism>
<dbReference type="Pfam" id="PF14581">
    <property type="entry name" value="SseB_C"/>
    <property type="match status" value="1"/>
</dbReference>
<feature type="domain" description="SseB protein C-terminal" evidence="2">
    <location>
        <begin position="155"/>
        <end position="258"/>
    </location>
</feature>
<name>A0A6I3LIW8_9FLAO</name>
<dbReference type="Pfam" id="PF07179">
    <property type="entry name" value="SseB"/>
    <property type="match status" value="1"/>
</dbReference>
<dbReference type="InterPro" id="IPR009839">
    <property type="entry name" value="SseB_N"/>
</dbReference>
<feature type="domain" description="SseB protein N-terminal" evidence="1">
    <location>
        <begin position="20"/>
        <end position="132"/>
    </location>
</feature>
<dbReference type="OrthoDB" id="768046at2"/>
<keyword evidence="4" id="KW-1185">Reference proteome</keyword>
<comment type="caution">
    <text evidence="3">The sequence shown here is derived from an EMBL/GenBank/DDBJ whole genome shotgun (WGS) entry which is preliminary data.</text>
</comment>
<dbReference type="RefSeq" id="WP_155092212.1">
    <property type="nucleotide sequence ID" value="NZ_WMJX01000015.1"/>
</dbReference>
<dbReference type="AlphaFoldDB" id="A0A6I3LIW8"/>
<reference evidence="3 4" key="1">
    <citation type="submission" date="2019-11" db="EMBL/GenBank/DDBJ databases">
        <title>Genome of Strain BIT-d1.</title>
        <authorList>
            <person name="Yang Y."/>
        </authorList>
    </citation>
    <scope>NUCLEOTIDE SEQUENCE [LARGE SCALE GENOMIC DNA]</scope>
    <source>
        <strain evidence="3 4">BIT-d1</strain>
    </source>
</reference>
<protein>
    <submittedName>
        <fullName evidence="3">Enhanced serine sensitivity protein SseB</fullName>
    </submittedName>
</protein>
<evidence type="ECO:0000313" key="3">
    <source>
        <dbReference type="EMBL" id="MTG98183.1"/>
    </source>
</evidence>
<evidence type="ECO:0000259" key="2">
    <source>
        <dbReference type="Pfam" id="PF14581"/>
    </source>
</evidence>
<evidence type="ECO:0000259" key="1">
    <source>
        <dbReference type="Pfam" id="PF07179"/>
    </source>
</evidence>
<dbReference type="EMBL" id="WMJX01000015">
    <property type="protein sequence ID" value="MTG98183.1"/>
    <property type="molecule type" value="Genomic_DNA"/>
</dbReference>
<evidence type="ECO:0000313" key="4">
    <source>
        <dbReference type="Proteomes" id="UP000438760"/>
    </source>
</evidence>
<accession>A0A6I3LIW8</accession>
<gene>
    <name evidence="3" type="ORF">GJV76_08580</name>
</gene>
<dbReference type="Proteomes" id="UP000438760">
    <property type="component" value="Unassembled WGS sequence"/>
</dbReference>
<dbReference type="InterPro" id="IPR027945">
    <property type="entry name" value="SseB_C"/>
</dbReference>